<dbReference type="EMBL" id="JBEXAC010000001">
    <property type="protein sequence ID" value="MET6996999.1"/>
    <property type="molecule type" value="Genomic_DNA"/>
</dbReference>
<evidence type="ECO:0008006" key="3">
    <source>
        <dbReference type="Google" id="ProtNLM"/>
    </source>
</evidence>
<evidence type="ECO:0000313" key="1">
    <source>
        <dbReference type="EMBL" id="MET6996999.1"/>
    </source>
</evidence>
<keyword evidence="2" id="KW-1185">Reference proteome</keyword>
<dbReference type="RefSeq" id="WP_354659640.1">
    <property type="nucleotide sequence ID" value="NZ_JBEXAC010000001.1"/>
</dbReference>
<protein>
    <recommendedName>
        <fullName evidence="3">DUF5348 domain-containing protein</fullName>
    </recommendedName>
</protein>
<sequence length="151" mass="17928">MKEGGFVRRRKDAFKNLKKYEMKELSDVEMFKSLLNLEMEGAYIDLHNDYDCHNVLYDFEEQYLKLFFAGDKSLILEFRDVVITKLNLQLQETSGRGTLNSFYRGRFEINGTLYEASEEGRRYFYLEFEGGDALELYANDVFLFEEDEPIK</sequence>
<proteinExistence type="predicted"/>
<organism evidence="1 2">
    <name type="scientific">Chitinophaga defluvii</name>
    <dbReference type="NCBI Taxonomy" id="3163343"/>
    <lineage>
        <taxon>Bacteria</taxon>
        <taxon>Pseudomonadati</taxon>
        <taxon>Bacteroidota</taxon>
        <taxon>Chitinophagia</taxon>
        <taxon>Chitinophagales</taxon>
        <taxon>Chitinophagaceae</taxon>
        <taxon>Chitinophaga</taxon>
    </lineage>
</organism>
<name>A0ABV2T1U7_9BACT</name>
<reference evidence="1 2" key="1">
    <citation type="submission" date="2024-06" db="EMBL/GenBank/DDBJ databases">
        <title>Chitinophaga defluvii sp. nov., isolated from municipal sewage.</title>
        <authorList>
            <person name="Zhang L."/>
        </authorList>
    </citation>
    <scope>NUCLEOTIDE SEQUENCE [LARGE SCALE GENOMIC DNA]</scope>
    <source>
        <strain evidence="1 2">H8</strain>
    </source>
</reference>
<dbReference type="Proteomes" id="UP001549749">
    <property type="component" value="Unassembled WGS sequence"/>
</dbReference>
<gene>
    <name evidence="1" type="ORF">ABR189_06450</name>
</gene>
<evidence type="ECO:0000313" key="2">
    <source>
        <dbReference type="Proteomes" id="UP001549749"/>
    </source>
</evidence>
<accession>A0ABV2T1U7</accession>
<comment type="caution">
    <text evidence="1">The sequence shown here is derived from an EMBL/GenBank/DDBJ whole genome shotgun (WGS) entry which is preliminary data.</text>
</comment>